<evidence type="ECO:0000313" key="1">
    <source>
        <dbReference type="EMBL" id="QJA71808.1"/>
    </source>
</evidence>
<accession>A0A6M3L5N4</accession>
<evidence type="ECO:0000313" key="2">
    <source>
        <dbReference type="EMBL" id="QJA90237.1"/>
    </source>
</evidence>
<gene>
    <name evidence="1" type="ORF">MM415A03030_0006</name>
    <name evidence="2" type="ORF">MM415B02414_0010</name>
</gene>
<proteinExistence type="predicted"/>
<sequence>MPKEWPIFNAPRPIYGVETWEGDFHHGRFYAAVDLDDSLAAMVINENIVNDAWVCEYITKAHAIEWAKEYYSKMSKINLDDFEPQDLVEVYLHHQDRIDVDAKEYFAKKGIKL</sequence>
<dbReference type="EMBL" id="MT141901">
    <property type="protein sequence ID" value="QJA71808.1"/>
    <property type="molecule type" value="Genomic_DNA"/>
</dbReference>
<protein>
    <submittedName>
        <fullName evidence="2">Uncharacterized protein</fullName>
    </submittedName>
</protein>
<dbReference type="EMBL" id="MT142899">
    <property type="protein sequence ID" value="QJA90237.1"/>
    <property type="molecule type" value="Genomic_DNA"/>
</dbReference>
<organism evidence="2">
    <name type="scientific">viral metagenome</name>
    <dbReference type="NCBI Taxonomy" id="1070528"/>
    <lineage>
        <taxon>unclassified sequences</taxon>
        <taxon>metagenomes</taxon>
        <taxon>organismal metagenomes</taxon>
    </lineage>
</organism>
<reference evidence="2" key="1">
    <citation type="submission" date="2020-03" db="EMBL/GenBank/DDBJ databases">
        <title>The deep terrestrial virosphere.</title>
        <authorList>
            <person name="Holmfeldt K."/>
            <person name="Nilsson E."/>
            <person name="Simone D."/>
            <person name="Lopez-Fernandez M."/>
            <person name="Wu X."/>
            <person name="de Brujin I."/>
            <person name="Lundin D."/>
            <person name="Andersson A."/>
            <person name="Bertilsson S."/>
            <person name="Dopson M."/>
        </authorList>
    </citation>
    <scope>NUCLEOTIDE SEQUENCE</scope>
    <source>
        <strain evidence="1">MM415A03030</strain>
        <strain evidence="2">MM415B02414</strain>
    </source>
</reference>
<dbReference type="AlphaFoldDB" id="A0A6M3L5N4"/>
<name>A0A6M3L5N4_9ZZZZ</name>